<dbReference type="Gene3D" id="3.30.420.10">
    <property type="entry name" value="Ribonuclease H-like superfamily/Ribonuclease H"/>
    <property type="match status" value="1"/>
</dbReference>
<dbReference type="EMBL" id="WHJL01000024">
    <property type="protein sequence ID" value="MPQ35185.1"/>
    <property type="molecule type" value="Genomic_DNA"/>
</dbReference>
<dbReference type="GO" id="GO:0003676">
    <property type="term" value="F:nucleic acid binding"/>
    <property type="evidence" value="ECO:0007669"/>
    <property type="project" value="InterPro"/>
</dbReference>
<dbReference type="PANTHER" id="PTHR46889:SF5">
    <property type="entry name" value="INTEGRASE PROTEIN"/>
    <property type="match status" value="1"/>
</dbReference>
<evidence type="ECO:0000313" key="3">
    <source>
        <dbReference type="Proteomes" id="UP000466799"/>
    </source>
</evidence>
<dbReference type="InterPro" id="IPR025948">
    <property type="entry name" value="HTH-like_dom"/>
</dbReference>
<dbReference type="InterPro" id="IPR048020">
    <property type="entry name" value="Transpos_IS3"/>
</dbReference>
<dbReference type="PROSITE" id="PS50994">
    <property type="entry name" value="INTEGRASE"/>
    <property type="match status" value="1"/>
</dbReference>
<gene>
    <name evidence="2" type="ORF">GC247_04605</name>
</gene>
<dbReference type="GO" id="GO:0015074">
    <property type="term" value="P:DNA integration"/>
    <property type="evidence" value="ECO:0007669"/>
    <property type="project" value="InterPro"/>
</dbReference>
<organism evidence="2 3">
    <name type="scientific">Limosilactobacillus fermentum</name>
    <name type="common">Lactobacillus fermentum</name>
    <dbReference type="NCBI Taxonomy" id="1613"/>
    <lineage>
        <taxon>Bacteria</taxon>
        <taxon>Bacillati</taxon>
        <taxon>Bacillota</taxon>
        <taxon>Bacilli</taxon>
        <taxon>Lactobacillales</taxon>
        <taxon>Lactobacillaceae</taxon>
        <taxon>Limosilactobacillus</taxon>
    </lineage>
</organism>
<accession>A0A3G3EBA5</accession>
<comment type="function">
    <text evidence="1">Involved in the transposition of the insertion sequence.</text>
</comment>
<evidence type="ECO:0000256" key="1">
    <source>
        <dbReference type="ARBA" id="ARBA00002286"/>
    </source>
</evidence>
<dbReference type="Pfam" id="PF13276">
    <property type="entry name" value="HTH_21"/>
    <property type="match status" value="1"/>
</dbReference>
<name>A0A3G3EBA5_LIMFE</name>
<dbReference type="AlphaFoldDB" id="A0A3G3EBA5"/>
<dbReference type="InterPro" id="IPR050900">
    <property type="entry name" value="Transposase_IS3/IS150/IS904"/>
</dbReference>
<dbReference type="Pfam" id="PF00665">
    <property type="entry name" value="rve"/>
    <property type="match status" value="1"/>
</dbReference>
<dbReference type="SUPFAM" id="SSF53098">
    <property type="entry name" value="Ribonuclease H-like"/>
    <property type="match status" value="1"/>
</dbReference>
<dbReference type="InterPro" id="IPR012337">
    <property type="entry name" value="RNaseH-like_sf"/>
</dbReference>
<reference evidence="2 3" key="1">
    <citation type="submission" date="2019-10" db="EMBL/GenBank/DDBJ databases">
        <title>Genome Sequencing and assembly of Lactobacillus fermentum I2, a lactic acid bacteria.</title>
        <authorList>
            <person name="Lopes L.S."/>
            <person name="Persinoti G.F."/>
            <person name="Riano-Pachon D.M."/>
            <person name="Labate C.A."/>
        </authorList>
    </citation>
    <scope>NUCLEOTIDE SEQUENCE [LARGE SCALE GENOMIC DNA]</scope>
    <source>
        <strain evidence="2 3">I2</strain>
    </source>
</reference>
<proteinExistence type="predicted"/>
<dbReference type="Proteomes" id="UP000466799">
    <property type="component" value="Unassembled WGS sequence"/>
</dbReference>
<sequence length="303" mass="35366">MDRNTQSGGEKEKKYQAIQELNEQYGWTIVQLTSAAGITRDAYYKWLKRQPSRYHQEQTQLVTAILELEEEHNWTLGYLGMTTQLKAEGKLSFAAGLKRVTHCMRNNHIQTNIRKKKRNRIKRHEEYVNDNLLNEQFDRQGKNEVWVTDTTEVVYGNQTVHKARLHVVLDLYGRYALSYNISATETTPAVIEAFERAFKSEPNVHPMIHTDRGAAYCSGSFNNYLASKNCVHSMSHPGHPWENSPMERWWNDFKLIWLARHPRPKTMVELERLVQDGIEYFNTKRAYATRNGLTAEQFRSQAA</sequence>
<comment type="caution">
    <text evidence="2">The sequence shown here is derived from an EMBL/GenBank/DDBJ whole genome shotgun (WGS) entry which is preliminary data.</text>
</comment>
<dbReference type="NCBIfam" id="NF033516">
    <property type="entry name" value="transpos_IS3"/>
    <property type="match status" value="1"/>
</dbReference>
<protein>
    <submittedName>
        <fullName evidence="2">IS3 family transposase</fullName>
    </submittedName>
</protein>
<dbReference type="InterPro" id="IPR036397">
    <property type="entry name" value="RNaseH_sf"/>
</dbReference>
<dbReference type="InterPro" id="IPR001584">
    <property type="entry name" value="Integrase_cat-core"/>
</dbReference>
<evidence type="ECO:0000313" key="2">
    <source>
        <dbReference type="EMBL" id="MPQ35185.1"/>
    </source>
</evidence>
<dbReference type="RefSeq" id="WP_111523509.1">
    <property type="nucleotide sequence ID" value="NZ_CP021964.1"/>
</dbReference>
<dbReference type="PANTHER" id="PTHR46889">
    <property type="entry name" value="TRANSPOSASE INSF FOR INSERTION SEQUENCE IS3B-RELATED"/>
    <property type="match status" value="1"/>
</dbReference>